<keyword evidence="2" id="KW-0732">Signal</keyword>
<dbReference type="InterPro" id="IPR012533">
    <property type="entry name" value="YcnI-copper_dom"/>
</dbReference>
<evidence type="ECO:0000313" key="4">
    <source>
        <dbReference type="EMBL" id="KAJ3057215.1"/>
    </source>
</evidence>
<feature type="region of interest" description="Disordered" evidence="1">
    <location>
        <begin position="181"/>
        <end position="201"/>
    </location>
</feature>
<feature type="compositionally biased region" description="Low complexity" evidence="1">
    <location>
        <begin position="189"/>
        <end position="201"/>
    </location>
</feature>
<dbReference type="EMBL" id="JADGJD010000008">
    <property type="protein sequence ID" value="KAJ3057215.1"/>
    <property type="molecule type" value="Genomic_DNA"/>
</dbReference>
<feature type="chain" id="PRO_5042139728" description="YncI copper-binding domain-containing protein" evidence="2">
    <location>
        <begin position="22"/>
        <end position="225"/>
    </location>
</feature>
<organism evidence="4 5">
    <name type="scientific">Rhizophlyctis rosea</name>
    <dbReference type="NCBI Taxonomy" id="64517"/>
    <lineage>
        <taxon>Eukaryota</taxon>
        <taxon>Fungi</taxon>
        <taxon>Fungi incertae sedis</taxon>
        <taxon>Chytridiomycota</taxon>
        <taxon>Chytridiomycota incertae sedis</taxon>
        <taxon>Chytridiomycetes</taxon>
        <taxon>Rhizophlyctidales</taxon>
        <taxon>Rhizophlyctidaceae</taxon>
        <taxon>Rhizophlyctis</taxon>
    </lineage>
</organism>
<evidence type="ECO:0000256" key="2">
    <source>
        <dbReference type="SAM" id="SignalP"/>
    </source>
</evidence>
<keyword evidence="5" id="KW-1185">Reference proteome</keyword>
<dbReference type="Gene3D" id="2.60.40.2230">
    <property type="entry name" value="Uncharacterised protein YcnI-like PF07987, DUF1775"/>
    <property type="match status" value="1"/>
</dbReference>
<evidence type="ECO:0000259" key="3">
    <source>
        <dbReference type="Pfam" id="PF07987"/>
    </source>
</evidence>
<dbReference type="Proteomes" id="UP001212841">
    <property type="component" value="Unassembled WGS sequence"/>
</dbReference>
<reference evidence="4" key="1">
    <citation type="submission" date="2020-05" db="EMBL/GenBank/DDBJ databases">
        <title>Phylogenomic resolution of chytrid fungi.</title>
        <authorList>
            <person name="Stajich J.E."/>
            <person name="Amses K."/>
            <person name="Simmons R."/>
            <person name="Seto K."/>
            <person name="Myers J."/>
            <person name="Bonds A."/>
            <person name="Quandt C.A."/>
            <person name="Barry K."/>
            <person name="Liu P."/>
            <person name="Grigoriev I."/>
            <person name="Longcore J.E."/>
            <person name="James T.Y."/>
        </authorList>
    </citation>
    <scope>NUCLEOTIDE SEQUENCE</scope>
    <source>
        <strain evidence="4">JEL0318</strain>
    </source>
</reference>
<dbReference type="Pfam" id="PF07987">
    <property type="entry name" value="DUF1775"/>
    <property type="match status" value="1"/>
</dbReference>
<protein>
    <recommendedName>
        <fullName evidence="3">YncI copper-binding domain-containing protein</fullName>
    </recommendedName>
</protein>
<evidence type="ECO:0000256" key="1">
    <source>
        <dbReference type="SAM" id="MobiDB-lite"/>
    </source>
</evidence>
<accession>A0AAD5X582</accession>
<dbReference type="AlphaFoldDB" id="A0AAD5X582"/>
<comment type="caution">
    <text evidence="4">The sequence shown here is derived from an EMBL/GenBank/DDBJ whole genome shotgun (WGS) entry which is preliminary data.</text>
</comment>
<sequence>MQFTKTTVAACLLAAAASVQGHATIQPNAAVPGSNYYGAVRNPHGCAGSPTNNVTLLIPDNVTSVKPKSNFGPWTVSTTLRPLVPPQTAESGAVINTTIASITWTAKDGAHVLDTEYYDFEFSGKLPDGKDGDVVYFDIIQNCENGASYLWGQRPGQNVTDNTPNRTISSAPKVTLFKNGTSIKADPNAGQSGTQSAGGSSDATTVRGVLAGVGASIFAAAVYFL</sequence>
<proteinExistence type="predicted"/>
<feature type="signal peptide" evidence="2">
    <location>
        <begin position="1"/>
        <end position="21"/>
    </location>
</feature>
<feature type="domain" description="YncI copper-binding" evidence="3">
    <location>
        <begin position="22"/>
        <end position="161"/>
    </location>
</feature>
<dbReference type="CDD" id="cd08545">
    <property type="entry name" value="YcnI_like"/>
    <property type="match status" value="1"/>
</dbReference>
<dbReference type="InterPro" id="IPR038507">
    <property type="entry name" value="YcnI-like_sf"/>
</dbReference>
<name>A0AAD5X582_9FUNG</name>
<evidence type="ECO:0000313" key="5">
    <source>
        <dbReference type="Proteomes" id="UP001212841"/>
    </source>
</evidence>
<gene>
    <name evidence="4" type="ORF">HK097_010575</name>
</gene>